<evidence type="ECO:0000256" key="10">
    <source>
        <dbReference type="ARBA" id="ARBA00034478"/>
    </source>
</evidence>
<dbReference type="InterPro" id="IPR003171">
    <property type="entry name" value="Mehydrof_redctse-like"/>
</dbReference>
<keyword evidence="8" id="KW-0520">NAD</keyword>
<accession>A0A2P2CID4</accession>
<dbReference type="PANTHER" id="PTHR45754">
    <property type="entry name" value="METHYLENETETRAHYDROFOLATE REDUCTASE"/>
    <property type="match status" value="1"/>
</dbReference>
<dbReference type="Gene3D" id="3.20.20.220">
    <property type="match status" value="1"/>
</dbReference>
<sequence>MTHARGLSMRELLARGDRSFSFEFFPPKDEAGEQQLWQAITELEPYDPTFVSVTYGAGGTTRDRTVAITARIARETGMLPVAHLTCVGHTTGEIEAILDDLDTAGVRHIMALRGDPPGGPGTPWTPTDGGLTYASELVALIRRRADMRIGVAAFPEGHVDAADLDQDARVLKAKYDAGAEFAVTEMVLRASDYVALVERARAVGADLPIIPGIMPILNLRSMERMVELSRRQLPDEVRERLTPHADDPARLRAEGIAIATELCEALLDAGAPGLHFYTLNRSKATREIFDNLRITV</sequence>
<gene>
    <name evidence="12" type="primary">metF</name>
    <name evidence="12" type="ORF">NOCA150017</name>
</gene>
<dbReference type="PANTHER" id="PTHR45754:SF3">
    <property type="entry name" value="METHYLENETETRAHYDROFOLATE REDUCTASE (NADPH)"/>
    <property type="match status" value="1"/>
</dbReference>
<evidence type="ECO:0000256" key="11">
    <source>
        <dbReference type="ARBA" id="ARBA00034529"/>
    </source>
</evidence>
<evidence type="ECO:0000256" key="8">
    <source>
        <dbReference type="ARBA" id="ARBA00023027"/>
    </source>
</evidence>
<dbReference type="GO" id="GO:0106312">
    <property type="term" value="F:methylenetetrahydrofolate reductase (NADH) activity"/>
    <property type="evidence" value="ECO:0007669"/>
    <property type="project" value="UniProtKB-EC"/>
</dbReference>
<comment type="pathway">
    <text evidence="2">One-carbon metabolism; tetrahydrofolate interconversion.</text>
</comment>
<keyword evidence="4" id="KW-0028">Amino-acid biosynthesis</keyword>
<dbReference type="AlphaFoldDB" id="A0A2P2CID4"/>
<dbReference type="GO" id="GO:0035999">
    <property type="term" value="P:tetrahydrofolate interconversion"/>
    <property type="evidence" value="ECO:0007669"/>
    <property type="project" value="UniProtKB-UniPathway"/>
</dbReference>
<evidence type="ECO:0000256" key="3">
    <source>
        <dbReference type="ARBA" id="ARBA00006743"/>
    </source>
</evidence>
<dbReference type="CDD" id="cd00537">
    <property type="entry name" value="MTHFR"/>
    <property type="match status" value="1"/>
</dbReference>
<comment type="cofactor">
    <cofactor evidence="1">
        <name>FAD</name>
        <dbReference type="ChEBI" id="CHEBI:57692"/>
    </cofactor>
</comment>
<keyword evidence="9" id="KW-0486">Methionine biosynthesis</keyword>
<evidence type="ECO:0000256" key="5">
    <source>
        <dbReference type="ARBA" id="ARBA00022630"/>
    </source>
</evidence>
<dbReference type="GO" id="GO:0071949">
    <property type="term" value="F:FAD binding"/>
    <property type="evidence" value="ECO:0007669"/>
    <property type="project" value="TreeGrafter"/>
</dbReference>
<evidence type="ECO:0000256" key="2">
    <source>
        <dbReference type="ARBA" id="ARBA00004777"/>
    </source>
</evidence>
<dbReference type="SUPFAM" id="SSF51730">
    <property type="entry name" value="FAD-linked oxidoreductase"/>
    <property type="match status" value="1"/>
</dbReference>
<dbReference type="GO" id="GO:0005829">
    <property type="term" value="C:cytosol"/>
    <property type="evidence" value="ECO:0007669"/>
    <property type="project" value="InterPro"/>
</dbReference>
<dbReference type="EMBL" id="CZKB01000025">
    <property type="protein sequence ID" value="CUR61717.1"/>
    <property type="molecule type" value="Genomic_DNA"/>
</dbReference>
<reference evidence="12" key="1">
    <citation type="submission" date="2015-08" db="EMBL/GenBank/DDBJ databases">
        <authorList>
            <person name="Babu N.S."/>
            <person name="Beckwith C.J."/>
            <person name="Beseler K.G."/>
            <person name="Brison A."/>
            <person name="Carone J.V."/>
            <person name="Caskin T.P."/>
            <person name="Diamond M."/>
            <person name="Durham M.E."/>
            <person name="Foxe J.M."/>
            <person name="Go M."/>
            <person name="Henderson B.A."/>
            <person name="Jones I.B."/>
            <person name="McGettigan J.A."/>
            <person name="Micheletti S.J."/>
            <person name="Nasrallah M.E."/>
            <person name="Ortiz D."/>
            <person name="Piller C.R."/>
            <person name="Privatt S.R."/>
            <person name="Schneider S.L."/>
            <person name="Sharp S."/>
            <person name="Smith T.C."/>
            <person name="Stanton J.D."/>
            <person name="Ullery H.E."/>
            <person name="Wilson R.J."/>
            <person name="Serrano M.G."/>
            <person name="Buck G."/>
            <person name="Lee V."/>
            <person name="Wang Y."/>
            <person name="Carvalho R."/>
            <person name="Voegtly L."/>
            <person name="Shi R."/>
            <person name="Duckworth R."/>
            <person name="Johnson A."/>
            <person name="Loviza R."/>
            <person name="Walstead R."/>
            <person name="Shah Z."/>
            <person name="Kiflezghi M."/>
            <person name="Wade K."/>
            <person name="Ball S.L."/>
            <person name="Bradley K.W."/>
            <person name="Asai D.J."/>
            <person name="Bowman C.A."/>
            <person name="Russell D.A."/>
            <person name="Pope W.H."/>
            <person name="Jacobs-Sera D."/>
            <person name="Hendrix R.W."/>
            <person name="Hatfull G.F."/>
        </authorList>
    </citation>
    <scope>NUCLEOTIDE SEQUENCE</scope>
</reference>
<keyword evidence="5" id="KW-0285">Flavoprotein</keyword>
<dbReference type="GO" id="GO:0009086">
    <property type="term" value="P:methionine biosynthetic process"/>
    <property type="evidence" value="ECO:0007669"/>
    <property type="project" value="UniProtKB-KW"/>
</dbReference>
<evidence type="ECO:0000313" key="12">
    <source>
        <dbReference type="EMBL" id="CUR61717.1"/>
    </source>
</evidence>
<comment type="similarity">
    <text evidence="3">Belongs to the methylenetetrahydrofolate reductase family.</text>
</comment>
<evidence type="ECO:0000256" key="6">
    <source>
        <dbReference type="ARBA" id="ARBA00022827"/>
    </source>
</evidence>
<evidence type="ECO:0000256" key="7">
    <source>
        <dbReference type="ARBA" id="ARBA00023002"/>
    </source>
</evidence>
<evidence type="ECO:0000256" key="4">
    <source>
        <dbReference type="ARBA" id="ARBA00022605"/>
    </source>
</evidence>
<organism evidence="12">
    <name type="scientific">metagenome</name>
    <dbReference type="NCBI Taxonomy" id="256318"/>
    <lineage>
        <taxon>unclassified sequences</taxon>
        <taxon>metagenomes</taxon>
    </lineage>
</organism>
<dbReference type="InterPro" id="IPR004620">
    <property type="entry name" value="MTHF_reductase_bac"/>
</dbReference>
<dbReference type="EC" id="1.5.1.54" evidence="11"/>
<dbReference type="NCBIfam" id="TIGR00676">
    <property type="entry name" value="fadh2"/>
    <property type="match status" value="1"/>
</dbReference>
<dbReference type="UniPathway" id="UPA00193"/>
<keyword evidence="6" id="KW-0274">FAD</keyword>
<protein>
    <recommendedName>
        <fullName evidence="11">methylenetetrahydrofolate reductase (NADH)</fullName>
        <ecNumber evidence="11">1.5.1.54</ecNumber>
    </recommendedName>
</protein>
<proteinExistence type="inferred from homology"/>
<keyword evidence="7 12" id="KW-0560">Oxidoreductase</keyword>
<dbReference type="InterPro" id="IPR029041">
    <property type="entry name" value="FAD-linked_oxidoreductase-like"/>
</dbReference>
<comment type="pathway">
    <text evidence="10">Amino-acid biosynthesis; L-methionine biosynthesis via de novo pathway.</text>
</comment>
<name>A0A2P2CID4_9ZZZZ</name>
<evidence type="ECO:0000256" key="1">
    <source>
        <dbReference type="ARBA" id="ARBA00001974"/>
    </source>
</evidence>
<evidence type="ECO:0000256" key="9">
    <source>
        <dbReference type="ARBA" id="ARBA00023167"/>
    </source>
</evidence>
<dbReference type="Pfam" id="PF02219">
    <property type="entry name" value="MTHFR"/>
    <property type="match status" value="1"/>
</dbReference>